<evidence type="ECO:0000313" key="3">
    <source>
        <dbReference type="Proteomes" id="UP000317199"/>
    </source>
</evidence>
<dbReference type="AlphaFoldDB" id="A0A514BWN9"/>
<accession>A0A514BWN9</accession>
<proteinExistence type="predicted"/>
<gene>
    <name evidence="2" type="ORF">FKV23_15900</name>
</gene>
<dbReference type="OrthoDB" id="1123107at2"/>
<dbReference type="SMART" id="SM01043">
    <property type="entry name" value="BTAD"/>
    <property type="match status" value="1"/>
</dbReference>
<protein>
    <recommendedName>
        <fullName evidence="1">Bacterial transcriptional activator domain-containing protein</fullName>
    </recommendedName>
</protein>
<dbReference type="KEGG" id="lyj:FKV23_15900"/>
<dbReference type="GO" id="GO:0003677">
    <property type="term" value="F:DNA binding"/>
    <property type="evidence" value="ECO:0007669"/>
    <property type="project" value="InterPro"/>
</dbReference>
<evidence type="ECO:0000259" key="1">
    <source>
        <dbReference type="SMART" id="SM01043"/>
    </source>
</evidence>
<dbReference type="SUPFAM" id="SSF52540">
    <property type="entry name" value="P-loop containing nucleoside triphosphate hydrolases"/>
    <property type="match status" value="1"/>
</dbReference>
<dbReference type="InterPro" id="IPR016032">
    <property type="entry name" value="Sig_transdc_resp-reg_C-effctor"/>
</dbReference>
<dbReference type="InterPro" id="IPR036388">
    <property type="entry name" value="WH-like_DNA-bd_sf"/>
</dbReference>
<evidence type="ECO:0000313" key="2">
    <source>
        <dbReference type="EMBL" id="QDH71409.1"/>
    </source>
</evidence>
<reference evidence="2 3" key="1">
    <citation type="submission" date="2019-06" db="EMBL/GenBank/DDBJ databases">
        <title>Lysobacter alkalisoli sp. nov. isolated from saline-alkali soil.</title>
        <authorList>
            <person name="Sun J.-Q."/>
            <person name="Xu L."/>
        </authorList>
    </citation>
    <scope>NUCLEOTIDE SEQUENCE [LARGE SCALE GENOMIC DNA]</scope>
    <source>
        <strain evidence="2 3">SJ-36</strain>
    </source>
</reference>
<dbReference type="InterPro" id="IPR011990">
    <property type="entry name" value="TPR-like_helical_dom_sf"/>
</dbReference>
<dbReference type="GO" id="GO:0006355">
    <property type="term" value="P:regulation of DNA-templated transcription"/>
    <property type="evidence" value="ECO:0007669"/>
    <property type="project" value="InterPro"/>
</dbReference>
<keyword evidence="3" id="KW-1185">Reference proteome</keyword>
<dbReference type="RefSeq" id="WP_141624741.1">
    <property type="nucleotide sequence ID" value="NZ_CP041242.1"/>
</dbReference>
<dbReference type="InterPro" id="IPR059106">
    <property type="entry name" value="WHD_MalT"/>
</dbReference>
<sequence length="1072" mass="118872">MNQPPIAKLSAPRTAHLVRRPRIVAAIDSALQGGICWIATPAGYGKTTALADYLGKPARPNVWYRVDESDQDIASFFHYLAQAPRQSDGTRPMPVFGPEYADQPEAFARRAFRSWFDTLRDGTVLVLDDLHCADTPAFRHVLATLLRELPDTLHCVCLSRTLPPSELNDLMLAGRIAVLDQPALEFTHEEACALISARTTATSETVDVSVAGGWAAGLVLLTQHDLLARLQVRNIGTSAARGREAAVFEALGQMLFDTLAPAEQDLLLQLGMVPEIPPDLVAALVGTEQAHASLERLHQLQLLVATGDSDRLVFQMHDLLRGFLQARLAEKLQGEDLARLGGQIAELLDRSGHPEDAIDLALRVQAWPLAHRFILDRAAIVLAQGRRATLIDWCARLPESELDAWLYYWLGVAHTTDDAAAETWLARAWERFVELGDLHGQTLTAARAVLIKTDSWRTHAGLPAWTRRALRLAGQDLPPLQGDEELLVLAGLVRAFDFAEQYRSEADAVKRLEQRLLQRLLQPQADDSNTLRMLASGVLVQRAGSTAQADLFSQAVDAIGDVLNDENVPPMVRGLWLVDFGTVSGRYFPYARRGFPYADAEQALHAAITIGEHEQLRSVEFGAIYHLQVLTKLRNDFAEFERLVDRLTRIADSRYSTQTDVVADCQVALHTRRGDLPEAYRACERCMAAVEAANEPPIERWPHYITHYQVLLADSREREAASLLQEHLPQFDGGVRQRTEAAIALAHALQARSRGDTDAYGELLRNAMARLRATDWTAVLINLPELLAEVCADALAQEVEPEFVRSLIARRRLQPPLERPSHWPWTLRVQVLGEFRLQLDGAPLAFGTRSPPRMLDILRVLAVAPGHTCAVEKLHDWLWPEAEGDRAKAACDQALHRLRKALGRADLVLLREGKLSLAREAVWVDLADWEHKLAQALSPASPGAADSRSRESALEHVFRAFTGPLLQHERASEWSIPAAERTRSKLIGLALELGRCREARNMPAEAQSLYLHALDFYPASTRLFEALIRARLAADDSAGALAAYARYERVRQTALDTPASAAIRRMVAPLLA</sequence>
<dbReference type="Gene3D" id="1.25.40.10">
    <property type="entry name" value="Tetratricopeptide repeat domain"/>
    <property type="match status" value="1"/>
</dbReference>
<dbReference type="InterPro" id="IPR027417">
    <property type="entry name" value="P-loop_NTPase"/>
</dbReference>
<feature type="domain" description="Bacterial transcriptional activator" evidence="1">
    <location>
        <begin position="924"/>
        <end position="1071"/>
    </location>
</feature>
<dbReference type="Proteomes" id="UP000317199">
    <property type="component" value="Chromosome"/>
</dbReference>
<dbReference type="InterPro" id="IPR051677">
    <property type="entry name" value="AfsR-DnrI-RedD_regulator"/>
</dbReference>
<dbReference type="InterPro" id="IPR005158">
    <property type="entry name" value="BTAD"/>
</dbReference>
<dbReference type="EMBL" id="CP041242">
    <property type="protein sequence ID" value="QDH71409.1"/>
    <property type="molecule type" value="Genomic_DNA"/>
</dbReference>
<name>A0A514BWN9_9GAMM</name>
<dbReference type="Gene3D" id="1.10.10.10">
    <property type="entry name" value="Winged helix-like DNA-binding domain superfamily/Winged helix DNA-binding domain"/>
    <property type="match status" value="1"/>
</dbReference>
<dbReference type="SUPFAM" id="SSF46894">
    <property type="entry name" value="C-terminal effector domain of the bipartite response regulators"/>
    <property type="match status" value="1"/>
</dbReference>
<dbReference type="PANTHER" id="PTHR35807">
    <property type="entry name" value="TRANSCRIPTIONAL REGULATOR REDD-RELATED"/>
    <property type="match status" value="1"/>
</dbReference>
<organism evidence="2 3">
    <name type="scientific">Marilutibacter alkalisoli</name>
    <dbReference type="NCBI Taxonomy" id="2591633"/>
    <lineage>
        <taxon>Bacteria</taxon>
        <taxon>Pseudomonadati</taxon>
        <taxon>Pseudomonadota</taxon>
        <taxon>Gammaproteobacteria</taxon>
        <taxon>Lysobacterales</taxon>
        <taxon>Lysobacteraceae</taxon>
        <taxon>Marilutibacter</taxon>
    </lineage>
</organism>
<dbReference type="Pfam" id="PF25873">
    <property type="entry name" value="WHD_MalT"/>
    <property type="match status" value="1"/>
</dbReference>